<reference evidence="2" key="1">
    <citation type="journal article" date="2019" name="Int. J. Syst. Evol. Microbiol.">
        <title>The Global Catalogue of Microorganisms (GCM) 10K type strain sequencing project: providing services to taxonomists for standard genome sequencing and annotation.</title>
        <authorList>
            <consortium name="The Broad Institute Genomics Platform"/>
            <consortium name="The Broad Institute Genome Sequencing Center for Infectious Disease"/>
            <person name="Wu L."/>
            <person name="Ma J."/>
        </authorList>
    </citation>
    <scope>NUCLEOTIDE SEQUENCE [LARGE SCALE GENOMIC DNA]</scope>
    <source>
        <strain evidence="2">CCM 7043</strain>
    </source>
</reference>
<evidence type="ECO:0000313" key="1">
    <source>
        <dbReference type="EMBL" id="MFD1524376.1"/>
    </source>
</evidence>
<sequence>MSPLPTFPQINLIPDSTIPENEEFGGLRIVRYQTDPKAQTAIIQNQYEFQHDLGKRHLIQGVVLALKGAKPRYRVTATLHPTLRQFIEIVRYDPSAPPTEDWEAQGMLKAHEQTQQDFKGAKKENLANFKQYNVEAIRDDRVAYLPTISGWQSAAVFPETIFVALDETNPMALYGILYLPKKPVMQSDGQTQTAALFQAAQTGLAIKSGALETFGTTLEIELNVTAERAAQSFADRNGRGSKKNKNLVATLDSSSAMARLRREAIDGTVFQDRLADGRTGGASETATKNIADLSTMDQILLNVISRGARKEEQIKQYHIKHFLPFCREFLELLDDQFGDKWVDPTLKANEPYRLIYVHGWAFALKALAIAYHDCRRDVIGPLAAAIGPDSGDEHRTADESEALFLEKAAENEAHDPAIGYDELVHRIQAIDWLRYRKHWIALTGYKLDRNGNKKTREIKDGTDGRKKLIVEGKAQNTAAHISTVVNKILSDTWTDLTAAIDETEA</sequence>
<organism evidence="1 2">
    <name type="scientific">Pseudonocardia yunnanensis</name>
    <dbReference type="NCBI Taxonomy" id="58107"/>
    <lineage>
        <taxon>Bacteria</taxon>
        <taxon>Bacillati</taxon>
        <taxon>Actinomycetota</taxon>
        <taxon>Actinomycetes</taxon>
        <taxon>Pseudonocardiales</taxon>
        <taxon>Pseudonocardiaceae</taxon>
        <taxon>Pseudonocardia</taxon>
    </lineage>
</organism>
<accession>A0ABW4F9T6</accession>
<proteinExistence type="predicted"/>
<dbReference type="EMBL" id="JBHUCO010000082">
    <property type="protein sequence ID" value="MFD1524376.1"/>
    <property type="molecule type" value="Genomic_DNA"/>
</dbReference>
<keyword evidence="2" id="KW-1185">Reference proteome</keyword>
<dbReference type="RefSeq" id="WP_344717484.1">
    <property type="nucleotide sequence ID" value="NZ_BAAAUS010000001.1"/>
</dbReference>
<name>A0ABW4F9T6_9PSEU</name>
<gene>
    <name evidence="1" type="ORF">ACFSJD_43300</name>
</gene>
<protein>
    <recommendedName>
        <fullName evidence="3">DGQHR domain-containing protein</fullName>
    </recommendedName>
</protein>
<comment type="caution">
    <text evidence="1">The sequence shown here is derived from an EMBL/GenBank/DDBJ whole genome shotgun (WGS) entry which is preliminary data.</text>
</comment>
<dbReference type="Proteomes" id="UP001597114">
    <property type="component" value="Unassembled WGS sequence"/>
</dbReference>
<evidence type="ECO:0000313" key="2">
    <source>
        <dbReference type="Proteomes" id="UP001597114"/>
    </source>
</evidence>
<evidence type="ECO:0008006" key="3">
    <source>
        <dbReference type="Google" id="ProtNLM"/>
    </source>
</evidence>